<protein>
    <submittedName>
        <fullName evidence="1">CopG family transcriptional regulator</fullName>
    </submittedName>
</protein>
<name>A0ABT1F502_9PROT</name>
<sequence>MSPTPITQHDDAETAAFIDAVHEGIADADAGRTVPYSAVREWLLSWGTEHKKPAPHCE</sequence>
<evidence type="ECO:0000313" key="1">
    <source>
        <dbReference type="EMBL" id="MCP1260041.1"/>
    </source>
</evidence>
<dbReference type="RefSeq" id="WP_253544487.1">
    <property type="nucleotide sequence ID" value="NZ_JAMYZY010000075.1"/>
</dbReference>
<evidence type="ECO:0000313" key="2">
    <source>
        <dbReference type="Proteomes" id="UP001523528"/>
    </source>
</evidence>
<reference evidence="1 2" key="1">
    <citation type="submission" date="2022-06" db="EMBL/GenBank/DDBJ databases">
        <title>Acetobacer genomes from food samples.</title>
        <authorList>
            <person name="Sombolestani A."/>
        </authorList>
    </citation>
    <scope>NUCLEOTIDE SEQUENCE [LARGE SCALE GENOMIC DNA]</scope>
    <source>
        <strain evidence="1 2">R-83285</strain>
    </source>
</reference>
<comment type="caution">
    <text evidence="1">The sequence shown here is derived from an EMBL/GenBank/DDBJ whole genome shotgun (WGS) entry which is preliminary data.</text>
</comment>
<dbReference type="Proteomes" id="UP001523528">
    <property type="component" value="Unassembled WGS sequence"/>
</dbReference>
<accession>A0ABT1F502</accession>
<organism evidence="1 2">
    <name type="scientific">Acetobacter lambici</name>
    <dbReference type="NCBI Taxonomy" id="1332824"/>
    <lineage>
        <taxon>Bacteria</taxon>
        <taxon>Pseudomonadati</taxon>
        <taxon>Pseudomonadota</taxon>
        <taxon>Alphaproteobacteria</taxon>
        <taxon>Acetobacterales</taxon>
        <taxon>Acetobacteraceae</taxon>
        <taxon>Acetobacter</taxon>
    </lineage>
</organism>
<dbReference type="EMBL" id="JAMYZZ010000077">
    <property type="protein sequence ID" value="MCP1260041.1"/>
    <property type="molecule type" value="Genomic_DNA"/>
</dbReference>
<keyword evidence="2" id="KW-1185">Reference proteome</keyword>
<proteinExistence type="predicted"/>
<gene>
    <name evidence="1" type="ORF">NKW50_15850</name>
</gene>